<feature type="transmembrane region" description="Helical" evidence="6">
    <location>
        <begin position="318"/>
        <end position="340"/>
    </location>
</feature>
<keyword evidence="2 6" id="KW-0812">Transmembrane</keyword>
<feature type="transmembrane region" description="Helical" evidence="6">
    <location>
        <begin position="146"/>
        <end position="165"/>
    </location>
</feature>
<evidence type="ECO:0000313" key="8">
    <source>
        <dbReference type="EMBL" id="CAK0823834.1"/>
    </source>
</evidence>
<dbReference type="InterPro" id="IPR027359">
    <property type="entry name" value="Volt_channel_dom_sf"/>
</dbReference>
<keyword evidence="3 6" id="KW-1133">Transmembrane helix</keyword>
<dbReference type="Gene3D" id="1.10.287.70">
    <property type="match status" value="1"/>
</dbReference>
<evidence type="ECO:0000259" key="7">
    <source>
        <dbReference type="Pfam" id="PF00520"/>
    </source>
</evidence>
<keyword evidence="9" id="KW-1185">Reference proteome</keyword>
<dbReference type="InterPro" id="IPR005821">
    <property type="entry name" value="Ion_trans_dom"/>
</dbReference>
<dbReference type="PANTHER" id="PTHR10037">
    <property type="entry name" value="VOLTAGE-GATED CATION CHANNEL CALCIUM AND SODIUM"/>
    <property type="match status" value="1"/>
</dbReference>
<evidence type="ECO:0000313" key="9">
    <source>
        <dbReference type="Proteomes" id="UP001189429"/>
    </source>
</evidence>
<name>A0ABN9RWT5_9DINO</name>
<dbReference type="Pfam" id="PF00520">
    <property type="entry name" value="Ion_trans"/>
    <property type="match status" value="1"/>
</dbReference>
<feature type="transmembrane region" description="Helical" evidence="6">
    <location>
        <begin position="238"/>
        <end position="267"/>
    </location>
</feature>
<sequence>MEIFFEDMIQWDPISQNTRKVKRVGHLGCWFQLCQRLQALSRWLETGAPTRESFEAYKERMEESRRKLDKESGPGGRQAKRRFGHRFSTRTGLNGDPTLIARLVGSRVFVVCTSIMILLNTAFIAIELDFNDGAGLITDADSEFLIPEYIFCIFFLAEIFLRMLALQWRKDCLRDSWFMFDALLVVQMMGESMLLPALALVVPEVEEIAGGEVVAQLRLLRLLRIVRVMRTSPELFNLIRAMVVTLPSVFFTLVLIFMLIFVFGIVYSSYSKDLPGLEGLTGSVSQSMWTLLLHGTLLDSPADTSSKFFRNDANALGILFPVFIFASSFCLLNVLIGIVVEARPRIRDDQPPQGKVPGAIPQGAPAGHTVGLRQENNDECIGPEEFDAILTNPDVAHILAKFGMNLNRVLSLKQTFFDDHASLTFAQLLNYLMRLRGNPAEVADIVDAREHVRRCDRGLRTEVAEVARARAGGAAPCGPRRPTGARARQLLDRLDRRWRSSAPPPRPRASCGRAPRAWSAPRSACGRRRARPR</sequence>
<reference evidence="8" key="1">
    <citation type="submission" date="2023-10" db="EMBL/GenBank/DDBJ databases">
        <authorList>
            <person name="Chen Y."/>
            <person name="Shah S."/>
            <person name="Dougan E. K."/>
            <person name="Thang M."/>
            <person name="Chan C."/>
        </authorList>
    </citation>
    <scope>NUCLEOTIDE SEQUENCE [LARGE SCALE GENOMIC DNA]</scope>
</reference>
<organism evidence="8 9">
    <name type="scientific">Prorocentrum cordatum</name>
    <dbReference type="NCBI Taxonomy" id="2364126"/>
    <lineage>
        <taxon>Eukaryota</taxon>
        <taxon>Sar</taxon>
        <taxon>Alveolata</taxon>
        <taxon>Dinophyceae</taxon>
        <taxon>Prorocentrales</taxon>
        <taxon>Prorocentraceae</taxon>
        <taxon>Prorocentrum</taxon>
    </lineage>
</organism>
<gene>
    <name evidence="8" type="ORF">PCOR1329_LOCUS24407</name>
</gene>
<dbReference type="EMBL" id="CAUYUJ010008400">
    <property type="protein sequence ID" value="CAK0823834.1"/>
    <property type="molecule type" value="Genomic_DNA"/>
</dbReference>
<protein>
    <recommendedName>
        <fullName evidence="7">Ion transport domain-containing protein</fullName>
    </recommendedName>
</protein>
<feature type="non-terminal residue" evidence="8">
    <location>
        <position position="533"/>
    </location>
</feature>
<evidence type="ECO:0000256" key="3">
    <source>
        <dbReference type="ARBA" id="ARBA00022989"/>
    </source>
</evidence>
<dbReference type="PANTHER" id="PTHR10037:SF62">
    <property type="entry name" value="SODIUM CHANNEL PROTEIN 60E"/>
    <property type="match status" value="1"/>
</dbReference>
<evidence type="ECO:0000256" key="1">
    <source>
        <dbReference type="ARBA" id="ARBA00004141"/>
    </source>
</evidence>
<feature type="compositionally biased region" description="Low complexity" evidence="5">
    <location>
        <begin position="508"/>
        <end position="524"/>
    </location>
</feature>
<feature type="domain" description="Ion transport" evidence="7">
    <location>
        <begin position="107"/>
        <end position="342"/>
    </location>
</feature>
<dbReference type="InterPro" id="IPR043203">
    <property type="entry name" value="VGCC_Ca_Na"/>
</dbReference>
<evidence type="ECO:0000256" key="5">
    <source>
        <dbReference type="SAM" id="MobiDB-lite"/>
    </source>
</evidence>
<evidence type="ECO:0000256" key="6">
    <source>
        <dbReference type="SAM" id="Phobius"/>
    </source>
</evidence>
<accession>A0ABN9RWT5</accession>
<dbReference type="Gene3D" id="1.20.120.350">
    <property type="entry name" value="Voltage-gated potassium channels. Chain C"/>
    <property type="match status" value="1"/>
</dbReference>
<keyword evidence="4 6" id="KW-0472">Membrane</keyword>
<comment type="subcellular location">
    <subcellularLocation>
        <location evidence="1">Membrane</location>
        <topology evidence="1">Multi-pass membrane protein</topology>
    </subcellularLocation>
</comment>
<evidence type="ECO:0000256" key="4">
    <source>
        <dbReference type="ARBA" id="ARBA00023136"/>
    </source>
</evidence>
<proteinExistence type="predicted"/>
<dbReference type="Proteomes" id="UP001189429">
    <property type="component" value="Unassembled WGS sequence"/>
</dbReference>
<comment type="caution">
    <text evidence="8">The sequence shown here is derived from an EMBL/GenBank/DDBJ whole genome shotgun (WGS) entry which is preliminary data.</text>
</comment>
<feature type="region of interest" description="Disordered" evidence="5">
    <location>
        <begin position="494"/>
        <end position="533"/>
    </location>
</feature>
<feature type="transmembrane region" description="Helical" evidence="6">
    <location>
        <begin position="108"/>
        <end position="126"/>
    </location>
</feature>
<dbReference type="SUPFAM" id="SSF81324">
    <property type="entry name" value="Voltage-gated potassium channels"/>
    <property type="match status" value="1"/>
</dbReference>
<evidence type="ECO:0000256" key="2">
    <source>
        <dbReference type="ARBA" id="ARBA00022692"/>
    </source>
</evidence>